<dbReference type="CDD" id="cd16334">
    <property type="entry name" value="LppX-like"/>
    <property type="match status" value="1"/>
</dbReference>
<name>A0A848KJZ9_9NOCA</name>
<evidence type="ECO:0000256" key="4">
    <source>
        <dbReference type="ARBA" id="ARBA00022729"/>
    </source>
</evidence>
<accession>A0A848KJZ9</accession>
<evidence type="ECO:0000256" key="5">
    <source>
        <dbReference type="ARBA" id="ARBA00023139"/>
    </source>
</evidence>
<dbReference type="GO" id="GO:0030313">
    <property type="term" value="C:cell envelope"/>
    <property type="evidence" value="ECO:0007669"/>
    <property type="project" value="UniProtKB-SubCell"/>
</dbReference>
<feature type="signal peptide" evidence="7">
    <location>
        <begin position="1"/>
        <end position="21"/>
    </location>
</feature>
<evidence type="ECO:0000256" key="6">
    <source>
        <dbReference type="ARBA" id="ARBA00023288"/>
    </source>
</evidence>
<comment type="caution">
    <text evidence="8">The sequence shown here is derived from an EMBL/GenBank/DDBJ whole genome shotgun (WGS) entry which is preliminary data.</text>
</comment>
<keyword evidence="5" id="KW-0564">Palmitate</keyword>
<evidence type="ECO:0000313" key="8">
    <source>
        <dbReference type="EMBL" id="NMN98178.1"/>
    </source>
</evidence>
<reference evidence="8 9" key="2">
    <citation type="submission" date="2020-06" db="EMBL/GenBank/DDBJ databases">
        <title>Antribacter stalactiti gen. nov., sp. nov., a new member of the family Nacardiaceae isolated from a cave.</title>
        <authorList>
            <person name="Kim I.S."/>
        </authorList>
    </citation>
    <scope>NUCLEOTIDE SEQUENCE [LARGE SCALE GENOMIC DNA]</scope>
    <source>
        <strain evidence="8 9">YC2-7</strain>
    </source>
</reference>
<evidence type="ECO:0000256" key="7">
    <source>
        <dbReference type="SAM" id="SignalP"/>
    </source>
</evidence>
<dbReference type="Proteomes" id="UP000535543">
    <property type="component" value="Unassembled WGS sequence"/>
</dbReference>
<comment type="subcellular location">
    <subcellularLocation>
        <location evidence="1">Cell envelope</location>
    </subcellularLocation>
</comment>
<dbReference type="Pfam" id="PF07161">
    <property type="entry name" value="LppX_LprAFG"/>
    <property type="match status" value="1"/>
</dbReference>
<keyword evidence="3" id="KW-0472">Membrane</keyword>
<evidence type="ECO:0000256" key="1">
    <source>
        <dbReference type="ARBA" id="ARBA00004196"/>
    </source>
</evidence>
<dbReference type="AlphaFoldDB" id="A0A848KJZ9"/>
<proteinExistence type="inferred from homology"/>
<dbReference type="Gene3D" id="2.50.20.20">
    <property type="match status" value="1"/>
</dbReference>
<reference evidence="8 9" key="1">
    <citation type="submission" date="2019-05" db="EMBL/GenBank/DDBJ databases">
        <authorList>
            <person name="Lee S.D."/>
        </authorList>
    </citation>
    <scope>NUCLEOTIDE SEQUENCE [LARGE SCALE GENOMIC DNA]</scope>
    <source>
        <strain evidence="8 9">YC2-7</strain>
    </source>
</reference>
<keyword evidence="4 7" id="KW-0732">Signal</keyword>
<dbReference type="InterPro" id="IPR029046">
    <property type="entry name" value="LolA/LolB/LppX"/>
</dbReference>
<protein>
    <submittedName>
        <fullName evidence="8">LppX_LprAFG lipoprotein</fullName>
    </submittedName>
</protein>
<dbReference type="EMBL" id="VCQU01000009">
    <property type="protein sequence ID" value="NMN98178.1"/>
    <property type="molecule type" value="Genomic_DNA"/>
</dbReference>
<sequence length="224" mass="22944">MRSVATLACALLAALSVAGCAGDGSGGLPDAQLMIRNAAAATKDVRSAHILLTADGDGLAVESVDADVTRKPPAAHGIAVRKPGGQRVEFAESDGMLFVVGPSGKYLPAPPQIAATVPSPARMLDPERGLGHTLSQIRDATTQGKEDVAGVEAFKIVGTVPEDVLAELIPTAGSDATFTVWLRVRAPHAPLRTNLTFTGRDGKSATLAVQVTNVNKPISITAPA</sequence>
<gene>
    <name evidence="8" type="ORF">FGL95_24350</name>
</gene>
<keyword evidence="3" id="KW-1003">Cell membrane</keyword>
<dbReference type="InterPro" id="IPR009830">
    <property type="entry name" value="LppX/LprAFG"/>
</dbReference>
<dbReference type="PROSITE" id="PS51257">
    <property type="entry name" value="PROKAR_LIPOPROTEIN"/>
    <property type="match status" value="1"/>
</dbReference>
<feature type="chain" id="PRO_5039563389" evidence="7">
    <location>
        <begin position="22"/>
        <end position="224"/>
    </location>
</feature>
<keyword evidence="6 8" id="KW-0449">Lipoprotein</keyword>
<dbReference type="RefSeq" id="WP_169591931.1">
    <property type="nucleotide sequence ID" value="NZ_VCQU01000009.1"/>
</dbReference>
<comment type="similarity">
    <text evidence="2">Belongs to the LppX/LprAFG lipoprotein family.</text>
</comment>
<evidence type="ECO:0000313" key="9">
    <source>
        <dbReference type="Proteomes" id="UP000535543"/>
    </source>
</evidence>
<evidence type="ECO:0000256" key="3">
    <source>
        <dbReference type="ARBA" id="ARBA00022475"/>
    </source>
</evidence>
<dbReference type="SUPFAM" id="SSF89392">
    <property type="entry name" value="Prokaryotic lipoproteins and lipoprotein localization factors"/>
    <property type="match status" value="1"/>
</dbReference>
<evidence type="ECO:0000256" key="2">
    <source>
        <dbReference type="ARBA" id="ARBA00009194"/>
    </source>
</evidence>
<keyword evidence="9" id="KW-1185">Reference proteome</keyword>
<organism evidence="8 9">
    <name type="scientific">Antrihabitans stalactiti</name>
    <dbReference type="NCBI Taxonomy" id="2584121"/>
    <lineage>
        <taxon>Bacteria</taxon>
        <taxon>Bacillati</taxon>
        <taxon>Actinomycetota</taxon>
        <taxon>Actinomycetes</taxon>
        <taxon>Mycobacteriales</taxon>
        <taxon>Nocardiaceae</taxon>
        <taxon>Antrihabitans</taxon>
    </lineage>
</organism>